<gene>
    <name evidence="1" type="ORF">M979_0849</name>
</gene>
<protein>
    <submittedName>
        <fullName evidence="1">Uncharacterized protein</fullName>
    </submittedName>
</protein>
<dbReference type="EMBL" id="LXEO01000011">
    <property type="protein sequence ID" value="OAT20353.1"/>
    <property type="molecule type" value="Genomic_DNA"/>
</dbReference>
<proteinExistence type="predicted"/>
<comment type="caution">
    <text evidence="1">The sequence shown here is derived from an EMBL/GenBank/DDBJ whole genome shotgun (WGS) entry which is preliminary data.</text>
</comment>
<evidence type="ECO:0000313" key="1">
    <source>
        <dbReference type="EMBL" id="OAT20353.1"/>
    </source>
</evidence>
<organism evidence="1 2">
    <name type="scientific">Buttiauxella noackiae ATCC 51607</name>
    <dbReference type="NCBI Taxonomy" id="1354255"/>
    <lineage>
        <taxon>Bacteria</taxon>
        <taxon>Pseudomonadati</taxon>
        <taxon>Pseudomonadota</taxon>
        <taxon>Gammaproteobacteria</taxon>
        <taxon>Enterobacterales</taxon>
        <taxon>Enterobacteriaceae</taxon>
        <taxon>Buttiauxella</taxon>
    </lineage>
</organism>
<accession>A0A1B7HXP0</accession>
<reference evidence="1 2" key="1">
    <citation type="submission" date="2016-04" db="EMBL/GenBank/DDBJ databases">
        <title>ATOL: Assembling a taxonomically balanced genome-scale reconstruction of the evolutionary history of the Enterobacteriaceae.</title>
        <authorList>
            <person name="Plunkett G.III."/>
            <person name="Neeno-Eckwall E.C."/>
            <person name="Glasner J.D."/>
            <person name="Perna N.T."/>
        </authorList>
    </citation>
    <scope>NUCLEOTIDE SEQUENCE [LARGE SCALE GENOMIC DNA]</scope>
    <source>
        <strain evidence="1 2">ATCC 51607</strain>
    </source>
</reference>
<name>A0A1B7HXP0_9ENTR</name>
<sequence length="51" mass="5495">MRFGCKPAINKIKQACWFIASFATVQVALHATGTASLHHSLSLGESGLFTF</sequence>
<keyword evidence="2" id="KW-1185">Reference proteome</keyword>
<dbReference type="Proteomes" id="UP000078286">
    <property type="component" value="Unassembled WGS sequence"/>
</dbReference>
<dbReference type="AlphaFoldDB" id="A0A1B7HXP0"/>
<evidence type="ECO:0000313" key="2">
    <source>
        <dbReference type="Proteomes" id="UP000078286"/>
    </source>
</evidence>